<name>A0A167WFB4_9AGAM</name>
<gene>
    <name evidence="2" type="ORF">FIBSPDRAFT_876908</name>
</gene>
<sequence>MVVDLRRQADHHQFRVPARCDVLLEDHDAASTRSITRDWDSTSTPGGDKNKDRDEGNMGPMLLSSYHPDTRYPTNERMFLSRLSLQLGMMFDYLTGEHAPNLSSKLQQALAFNKRDLATLDYPYTPSQHAEFDSVNNRIKALIPERPLLAFSQFSVTSSWPPTYLVHGSNDSAVLA</sequence>
<feature type="region of interest" description="Disordered" evidence="1">
    <location>
        <begin position="34"/>
        <end position="67"/>
    </location>
</feature>
<dbReference type="AlphaFoldDB" id="A0A167WFB4"/>
<proteinExistence type="predicted"/>
<evidence type="ECO:0000313" key="2">
    <source>
        <dbReference type="EMBL" id="KZP06034.1"/>
    </source>
</evidence>
<dbReference type="OrthoDB" id="10251412at2759"/>
<feature type="non-terminal residue" evidence="2">
    <location>
        <position position="176"/>
    </location>
</feature>
<protein>
    <recommendedName>
        <fullName evidence="4">Peptidase S9 prolyl oligopeptidase catalytic domain-containing protein</fullName>
    </recommendedName>
</protein>
<reference evidence="2 3" key="1">
    <citation type="journal article" date="2016" name="Mol. Biol. Evol.">
        <title>Comparative Genomics of Early-Diverging Mushroom-Forming Fungi Provides Insights into the Origins of Lignocellulose Decay Capabilities.</title>
        <authorList>
            <person name="Nagy L.G."/>
            <person name="Riley R."/>
            <person name="Tritt A."/>
            <person name="Adam C."/>
            <person name="Daum C."/>
            <person name="Floudas D."/>
            <person name="Sun H."/>
            <person name="Yadav J.S."/>
            <person name="Pangilinan J."/>
            <person name="Larsson K.H."/>
            <person name="Matsuura K."/>
            <person name="Barry K."/>
            <person name="Labutti K."/>
            <person name="Kuo R."/>
            <person name="Ohm R.A."/>
            <person name="Bhattacharya S.S."/>
            <person name="Shirouzu T."/>
            <person name="Yoshinaga Y."/>
            <person name="Martin F.M."/>
            <person name="Grigoriev I.V."/>
            <person name="Hibbett D.S."/>
        </authorList>
    </citation>
    <scope>NUCLEOTIDE SEQUENCE [LARGE SCALE GENOMIC DNA]</scope>
    <source>
        <strain evidence="2 3">CBS 109695</strain>
    </source>
</reference>
<dbReference type="EMBL" id="KV417807">
    <property type="protein sequence ID" value="KZP06034.1"/>
    <property type="molecule type" value="Genomic_DNA"/>
</dbReference>
<organism evidence="2 3">
    <name type="scientific">Athelia psychrophila</name>
    <dbReference type="NCBI Taxonomy" id="1759441"/>
    <lineage>
        <taxon>Eukaryota</taxon>
        <taxon>Fungi</taxon>
        <taxon>Dikarya</taxon>
        <taxon>Basidiomycota</taxon>
        <taxon>Agaricomycotina</taxon>
        <taxon>Agaricomycetes</taxon>
        <taxon>Agaricomycetidae</taxon>
        <taxon>Atheliales</taxon>
        <taxon>Atheliaceae</taxon>
        <taxon>Athelia</taxon>
    </lineage>
</organism>
<dbReference type="STRING" id="436010.A0A167WFB4"/>
<evidence type="ECO:0008006" key="4">
    <source>
        <dbReference type="Google" id="ProtNLM"/>
    </source>
</evidence>
<evidence type="ECO:0000256" key="1">
    <source>
        <dbReference type="SAM" id="MobiDB-lite"/>
    </source>
</evidence>
<accession>A0A167WFB4</accession>
<dbReference type="Proteomes" id="UP000076532">
    <property type="component" value="Unassembled WGS sequence"/>
</dbReference>
<keyword evidence="3" id="KW-1185">Reference proteome</keyword>
<evidence type="ECO:0000313" key="3">
    <source>
        <dbReference type="Proteomes" id="UP000076532"/>
    </source>
</evidence>